<proteinExistence type="predicted"/>
<dbReference type="AlphaFoldDB" id="A0A4Y2M6U1"/>
<feature type="region of interest" description="Disordered" evidence="1">
    <location>
        <begin position="50"/>
        <end position="71"/>
    </location>
</feature>
<organism evidence="2 3">
    <name type="scientific">Araneus ventricosus</name>
    <name type="common">Orbweaver spider</name>
    <name type="synonym">Epeira ventricosa</name>
    <dbReference type="NCBI Taxonomy" id="182803"/>
    <lineage>
        <taxon>Eukaryota</taxon>
        <taxon>Metazoa</taxon>
        <taxon>Ecdysozoa</taxon>
        <taxon>Arthropoda</taxon>
        <taxon>Chelicerata</taxon>
        <taxon>Arachnida</taxon>
        <taxon>Araneae</taxon>
        <taxon>Araneomorphae</taxon>
        <taxon>Entelegynae</taxon>
        <taxon>Araneoidea</taxon>
        <taxon>Araneidae</taxon>
        <taxon>Araneus</taxon>
    </lineage>
</organism>
<keyword evidence="3" id="KW-1185">Reference proteome</keyword>
<protein>
    <submittedName>
        <fullName evidence="2">Uncharacterized protein</fullName>
    </submittedName>
</protein>
<evidence type="ECO:0000313" key="3">
    <source>
        <dbReference type="Proteomes" id="UP000499080"/>
    </source>
</evidence>
<reference evidence="2 3" key="1">
    <citation type="journal article" date="2019" name="Sci. Rep.">
        <title>Orb-weaving spider Araneus ventricosus genome elucidates the spidroin gene catalogue.</title>
        <authorList>
            <person name="Kono N."/>
            <person name="Nakamura H."/>
            <person name="Ohtoshi R."/>
            <person name="Moran D.A.P."/>
            <person name="Shinohara A."/>
            <person name="Yoshida Y."/>
            <person name="Fujiwara M."/>
            <person name="Mori M."/>
            <person name="Tomita M."/>
            <person name="Arakawa K."/>
        </authorList>
    </citation>
    <scope>NUCLEOTIDE SEQUENCE [LARGE SCALE GENOMIC DNA]</scope>
</reference>
<gene>
    <name evidence="2" type="ORF">AVEN_20104_1</name>
</gene>
<dbReference type="Proteomes" id="UP000499080">
    <property type="component" value="Unassembled WGS sequence"/>
</dbReference>
<comment type="caution">
    <text evidence="2">The sequence shown here is derived from an EMBL/GenBank/DDBJ whole genome shotgun (WGS) entry which is preliminary data.</text>
</comment>
<accession>A0A4Y2M6U1</accession>
<name>A0A4Y2M6U1_ARAVE</name>
<evidence type="ECO:0000256" key="1">
    <source>
        <dbReference type="SAM" id="MobiDB-lite"/>
    </source>
</evidence>
<sequence>MKSTAVPKSLEIYVEHRPRIDEDRNDRSSNGNLAKMYKSSKSGIYYLCKNYGTTGSDRNKGRKRRKSETSAREYSMIARFAQKKKERTLKEIVENLKLNGSSVKVHP</sequence>
<dbReference type="EMBL" id="BGPR01006727">
    <property type="protein sequence ID" value="GBN21396.1"/>
    <property type="molecule type" value="Genomic_DNA"/>
</dbReference>
<evidence type="ECO:0000313" key="2">
    <source>
        <dbReference type="EMBL" id="GBN21396.1"/>
    </source>
</evidence>
<dbReference type="OrthoDB" id="6759524at2759"/>